<dbReference type="PROSITE" id="PS00211">
    <property type="entry name" value="ABC_TRANSPORTER_1"/>
    <property type="match status" value="1"/>
</dbReference>
<sequence>MEPDVLISVKNLTRVYGKHKLAVKVLDVESLEIRRGELIALTGPSGCGKTTLLNLLGALDRPSGGDIIFEGKKISGQGETFLCRFRRQKIGFIFQSYHLIPTISALKNVMVPAFPLGSGYKRRAMELLGQVGLAGKEGRRPDDLSGGEQQRVAIARALLLDPDLILADEPTGNLDSATGAGIMDLLKKLNQRGKTVLVATHDQRVAESCDRNIRMMDGQIIWGAVPKTFPMQFRRWSSGSGRRKL</sequence>
<feature type="domain" description="ABC transporter" evidence="4">
    <location>
        <begin position="7"/>
        <end position="242"/>
    </location>
</feature>
<keyword evidence="3 5" id="KW-0067">ATP-binding</keyword>
<evidence type="ECO:0000256" key="3">
    <source>
        <dbReference type="ARBA" id="ARBA00022840"/>
    </source>
</evidence>
<evidence type="ECO:0000313" key="6">
    <source>
        <dbReference type="Proteomes" id="UP000199337"/>
    </source>
</evidence>
<dbReference type="InterPro" id="IPR017871">
    <property type="entry name" value="ABC_transporter-like_CS"/>
</dbReference>
<accession>A0A1I2Q2U0</accession>
<dbReference type="InterPro" id="IPR027417">
    <property type="entry name" value="P-loop_NTPase"/>
</dbReference>
<dbReference type="InterPro" id="IPR003439">
    <property type="entry name" value="ABC_transporter-like_ATP-bd"/>
</dbReference>
<dbReference type="GO" id="GO:0005524">
    <property type="term" value="F:ATP binding"/>
    <property type="evidence" value="ECO:0007669"/>
    <property type="project" value="UniProtKB-KW"/>
</dbReference>
<organism evidence="5 6">
    <name type="scientific">Desulfotruncus arcticus DSM 17038</name>
    <dbReference type="NCBI Taxonomy" id="1121424"/>
    <lineage>
        <taxon>Bacteria</taxon>
        <taxon>Bacillati</taxon>
        <taxon>Bacillota</taxon>
        <taxon>Clostridia</taxon>
        <taxon>Eubacteriales</taxon>
        <taxon>Desulfallaceae</taxon>
        <taxon>Desulfotruncus</taxon>
    </lineage>
</organism>
<evidence type="ECO:0000256" key="1">
    <source>
        <dbReference type="ARBA" id="ARBA00022448"/>
    </source>
</evidence>
<gene>
    <name evidence="5" type="ORF">SAMN05660649_01040</name>
</gene>
<dbReference type="GO" id="GO:0098796">
    <property type="term" value="C:membrane protein complex"/>
    <property type="evidence" value="ECO:0007669"/>
    <property type="project" value="UniProtKB-ARBA"/>
</dbReference>
<proteinExistence type="predicted"/>
<dbReference type="PANTHER" id="PTHR24220">
    <property type="entry name" value="IMPORT ATP-BINDING PROTEIN"/>
    <property type="match status" value="1"/>
</dbReference>
<dbReference type="GO" id="GO:0005886">
    <property type="term" value="C:plasma membrane"/>
    <property type="evidence" value="ECO:0007669"/>
    <property type="project" value="TreeGrafter"/>
</dbReference>
<dbReference type="CDD" id="cd03255">
    <property type="entry name" value="ABC_MJ0796_LolCDE_FtsE"/>
    <property type="match status" value="1"/>
</dbReference>
<dbReference type="SUPFAM" id="SSF52540">
    <property type="entry name" value="P-loop containing nucleoside triphosphate hydrolases"/>
    <property type="match status" value="1"/>
</dbReference>
<dbReference type="PANTHER" id="PTHR24220:SF86">
    <property type="entry name" value="ABC TRANSPORTER ABCH.1"/>
    <property type="match status" value="1"/>
</dbReference>
<dbReference type="SMART" id="SM00382">
    <property type="entry name" value="AAA"/>
    <property type="match status" value="1"/>
</dbReference>
<keyword evidence="2" id="KW-0547">Nucleotide-binding</keyword>
<dbReference type="FunFam" id="3.40.50.300:FF:000032">
    <property type="entry name" value="Export ABC transporter ATP-binding protein"/>
    <property type="match status" value="1"/>
</dbReference>
<evidence type="ECO:0000256" key="2">
    <source>
        <dbReference type="ARBA" id="ARBA00022741"/>
    </source>
</evidence>
<dbReference type="InterPro" id="IPR015854">
    <property type="entry name" value="ABC_transpr_LolD-like"/>
</dbReference>
<dbReference type="PROSITE" id="PS50893">
    <property type="entry name" value="ABC_TRANSPORTER_2"/>
    <property type="match status" value="1"/>
</dbReference>
<reference evidence="6" key="1">
    <citation type="submission" date="2016-10" db="EMBL/GenBank/DDBJ databases">
        <authorList>
            <person name="Varghese N."/>
            <person name="Submissions S."/>
        </authorList>
    </citation>
    <scope>NUCLEOTIDE SEQUENCE [LARGE SCALE GENOMIC DNA]</scope>
    <source>
        <strain evidence="6">DSM 17038</strain>
    </source>
</reference>
<dbReference type="Proteomes" id="UP000199337">
    <property type="component" value="Unassembled WGS sequence"/>
</dbReference>
<dbReference type="InterPro" id="IPR003593">
    <property type="entry name" value="AAA+_ATPase"/>
</dbReference>
<evidence type="ECO:0000259" key="4">
    <source>
        <dbReference type="PROSITE" id="PS50893"/>
    </source>
</evidence>
<dbReference type="EMBL" id="FOOX01000003">
    <property type="protein sequence ID" value="SFG22805.1"/>
    <property type="molecule type" value="Genomic_DNA"/>
</dbReference>
<name>A0A1I2Q2U0_9FIRM</name>
<evidence type="ECO:0000313" key="5">
    <source>
        <dbReference type="EMBL" id="SFG22805.1"/>
    </source>
</evidence>
<dbReference type="GO" id="GO:0016887">
    <property type="term" value="F:ATP hydrolysis activity"/>
    <property type="evidence" value="ECO:0007669"/>
    <property type="project" value="InterPro"/>
</dbReference>
<dbReference type="Pfam" id="PF00005">
    <property type="entry name" value="ABC_tran"/>
    <property type="match status" value="1"/>
</dbReference>
<dbReference type="Gene3D" id="3.40.50.300">
    <property type="entry name" value="P-loop containing nucleotide triphosphate hydrolases"/>
    <property type="match status" value="1"/>
</dbReference>
<dbReference type="AlphaFoldDB" id="A0A1I2Q2U0"/>
<dbReference type="InterPro" id="IPR017911">
    <property type="entry name" value="MacB-like_ATP-bd"/>
</dbReference>
<keyword evidence="1" id="KW-0813">Transport</keyword>
<dbReference type="GO" id="GO:0022857">
    <property type="term" value="F:transmembrane transporter activity"/>
    <property type="evidence" value="ECO:0007669"/>
    <property type="project" value="TreeGrafter"/>
</dbReference>
<protein>
    <submittedName>
        <fullName evidence="5">Putative ABC transport system ATP-binding protein</fullName>
    </submittedName>
</protein>
<dbReference type="RefSeq" id="WP_238456318.1">
    <property type="nucleotide sequence ID" value="NZ_FOOX01000003.1"/>
</dbReference>
<dbReference type="STRING" id="341036.SAMN05660649_01040"/>
<keyword evidence="6" id="KW-1185">Reference proteome</keyword>